<protein>
    <recommendedName>
        <fullName evidence="7">Radical SAM core domain-containing protein</fullName>
    </recommendedName>
</protein>
<dbReference type="InterPro" id="IPR023867">
    <property type="entry name" value="Sulphatase_maturase_rSAM"/>
</dbReference>
<dbReference type="Gene3D" id="3.20.20.70">
    <property type="entry name" value="Aldolase class I"/>
    <property type="match status" value="1"/>
</dbReference>
<dbReference type="GO" id="GO:0046872">
    <property type="term" value="F:metal ion binding"/>
    <property type="evidence" value="ECO:0007669"/>
    <property type="project" value="UniProtKB-KW"/>
</dbReference>
<dbReference type="EMBL" id="VSSQ01010915">
    <property type="protein sequence ID" value="MPM45538.1"/>
    <property type="molecule type" value="Genomic_DNA"/>
</dbReference>
<evidence type="ECO:0000259" key="7">
    <source>
        <dbReference type="Pfam" id="PF04055"/>
    </source>
</evidence>
<keyword evidence="2" id="KW-0949">S-adenosyl-L-methionine</keyword>
<dbReference type="GO" id="GO:0051536">
    <property type="term" value="F:iron-sulfur cluster binding"/>
    <property type="evidence" value="ECO:0007669"/>
    <property type="project" value="UniProtKB-KW"/>
</dbReference>
<sequence length="315" mass="35546">MKSVSRLDEDKTKSVTLWLENWLKASALDRIIINIIGGEPFINMDPVWEVSKVLSKSRIKNYGFKFITNGTLINETILNDLKKLPVKGVQLTFDGCKENHNKVKQGSYDTLINVANLLVKNKIPLDIRINYPKGNLEFASKALDELGALIINKNGVCVYFAHLVEDTYLYNQCSVLNQEFDNQKSLFEKSLLLGFKIPNPVSSIICLGESDSSFVVGPDCKVYKCFNGVGVDDADFGYIKDGNLQIKSYKQLTRDIPSRCQDCKYLPLCHGGCHLQRNLSGDSGYNDCHINAFNYIENDLLPLYMKQVVNQHKTN</sequence>
<dbReference type="Pfam" id="PF04055">
    <property type="entry name" value="Radical_SAM"/>
    <property type="match status" value="1"/>
</dbReference>
<evidence type="ECO:0000256" key="5">
    <source>
        <dbReference type="ARBA" id="ARBA00023014"/>
    </source>
</evidence>
<evidence type="ECO:0000256" key="1">
    <source>
        <dbReference type="ARBA" id="ARBA00001966"/>
    </source>
</evidence>
<accession>A0A644ZYN7</accession>
<keyword evidence="4" id="KW-0408">Iron</keyword>
<dbReference type="InterPro" id="IPR023885">
    <property type="entry name" value="4Fe4S-binding_SPASM_dom"/>
</dbReference>
<organism evidence="8">
    <name type="scientific">bioreactor metagenome</name>
    <dbReference type="NCBI Taxonomy" id="1076179"/>
    <lineage>
        <taxon>unclassified sequences</taxon>
        <taxon>metagenomes</taxon>
        <taxon>ecological metagenomes</taxon>
    </lineage>
</organism>
<name>A0A644ZYN7_9ZZZZ</name>
<feature type="domain" description="Radical SAM core" evidence="7">
    <location>
        <begin position="32"/>
        <end position="129"/>
    </location>
</feature>
<evidence type="ECO:0000256" key="4">
    <source>
        <dbReference type="ARBA" id="ARBA00023004"/>
    </source>
</evidence>
<evidence type="ECO:0000256" key="3">
    <source>
        <dbReference type="ARBA" id="ARBA00022723"/>
    </source>
</evidence>
<dbReference type="PANTHER" id="PTHR43273">
    <property type="entry name" value="ANAEROBIC SULFATASE-MATURATING ENZYME HOMOLOG ASLB-RELATED"/>
    <property type="match status" value="1"/>
</dbReference>
<keyword evidence="3" id="KW-0479">Metal-binding</keyword>
<keyword evidence="5" id="KW-0411">Iron-sulfur</keyword>
<dbReference type="InterPro" id="IPR013785">
    <property type="entry name" value="Aldolase_TIM"/>
</dbReference>
<dbReference type="PANTHER" id="PTHR43273:SF3">
    <property type="entry name" value="ANAEROBIC SULFATASE-MATURATING ENZYME HOMOLOG ASLB-RELATED"/>
    <property type="match status" value="1"/>
</dbReference>
<evidence type="ECO:0000256" key="2">
    <source>
        <dbReference type="ARBA" id="ARBA00022691"/>
    </source>
</evidence>
<proteinExistence type="inferred from homology"/>
<dbReference type="NCBIfam" id="TIGR04085">
    <property type="entry name" value="rSAM_more_4Fe4S"/>
    <property type="match status" value="1"/>
</dbReference>
<comment type="caution">
    <text evidence="8">The sequence shown here is derived from an EMBL/GenBank/DDBJ whole genome shotgun (WGS) entry which is preliminary data.</text>
</comment>
<gene>
    <name evidence="8" type="ORF">SDC9_92226</name>
</gene>
<dbReference type="SUPFAM" id="SSF102114">
    <property type="entry name" value="Radical SAM enzymes"/>
    <property type="match status" value="1"/>
</dbReference>
<reference evidence="8" key="1">
    <citation type="submission" date="2019-08" db="EMBL/GenBank/DDBJ databases">
        <authorList>
            <person name="Kucharzyk K."/>
            <person name="Murdoch R.W."/>
            <person name="Higgins S."/>
            <person name="Loffler F."/>
        </authorList>
    </citation>
    <scope>NUCLEOTIDE SEQUENCE</scope>
</reference>
<dbReference type="InterPro" id="IPR007197">
    <property type="entry name" value="rSAM"/>
</dbReference>
<dbReference type="CDD" id="cd01335">
    <property type="entry name" value="Radical_SAM"/>
    <property type="match status" value="1"/>
</dbReference>
<evidence type="ECO:0000313" key="8">
    <source>
        <dbReference type="EMBL" id="MPM45538.1"/>
    </source>
</evidence>
<dbReference type="GO" id="GO:0016491">
    <property type="term" value="F:oxidoreductase activity"/>
    <property type="evidence" value="ECO:0007669"/>
    <property type="project" value="InterPro"/>
</dbReference>
<evidence type="ECO:0000256" key="6">
    <source>
        <dbReference type="ARBA" id="ARBA00023601"/>
    </source>
</evidence>
<dbReference type="InterPro" id="IPR058240">
    <property type="entry name" value="rSAM_sf"/>
</dbReference>
<comment type="similarity">
    <text evidence="6">Belongs to the radical SAM superfamily. Anaerobic sulfatase-maturating enzyme family.</text>
</comment>
<comment type="cofactor">
    <cofactor evidence="1">
        <name>[4Fe-4S] cluster</name>
        <dbReference type="ChEBI" id="CHEBI:49883"/>
    </cofactor>
</comment>
<dbReference type="AlphaFoldDB" id="A0A644ZYN7"/>